<organism evidence="10 11">
    <name type="scientific">Actinocatenispora rupis</name>
    <dbReference type="NCBI Taxonomy" id="519421"/>
    <lineage>
        <taxon>Bacteria</taxon>
        <taxon>Bacillati</taxon>
        <taxon>Actinomycetota</taxon>
        <taxon>Actinomycetes</taxon>
        <taxon>Micromonosporales</taxon>
        <taxon>Micromonosporaceae</taxon>
        <taxon>Actinocatenispora</taxon>
    </lineage>
</organism>
<keyword evidence="7 9" id="KW-0472">Membrane</keyword>
<proteinExistence type="inferred from homology"/>
<accession>A0A8J3NEG4</accession>
<feature type="transmembrane region" description="Helical" evidence="9">
    <location>
        <begin position="105"/>
        <end position="123"/>
    </location>
</feature>
<evidence type="ECO:0000256" key="2">
    <source>
        <dbReference type="ARBA" id="ARBA00009773"/>
    </source>
</evidence>
<keyword evidence="6 9" id="KW-1133">Transmembrane helix</keyword>
<evidence type="ECO:0000313" key="10">
    <source>
        <dbReference type="EMBL" id="GID16339.1"/>
    </source>
</evidence>
<keyword evidence="11" id="KW-1185">Reference proteome</keyword>
<feature type="transmembrane region" description="Helical" evidence="9">
    <location>
        <begin position="221"/>
        <end position="240"/>
    </location>
</feature>
<dbReference type="InterPro" id="IPR002549">
    <property type="entry name" value="AI-2E-like"/>
</dbReference>
<feature type="transmembrane region" description="Helical" evidence="9">
    <location>
        <begin position="276"/>
        <end position="299"/>
    </location>
</feature>
<comment type="caution">
    <text evidence="10">The sequence shown here is derived from an EMBL/GenBank/DDBJ whole genome shotgun (WGS) entry which is preliminary data.</text>
</comment>
<dbReference type="EMBL" id="BOMB01000057">
    <property type="protein sequence ID" value="GID16339.1"/>
    <property type="molecule type" value="Genomic_DNA"/>
</dbReference>
<comment type="similarity">
    <text evidence="2">Belongs to the autoinducer-2 exporter (AI-2E) (TC 2.A.86) family.</text>
</comment>
<keyword evidence="4" id="KW-1003">Cell membrane</keyword>
<protein>
    <submittedName>
        <fullName evidence="10">AI-2E family transporter</fullName>
    </submittedName>
</protein>
<reference evidence="10" key="1">
    <citation type="submission" date="2021-01" db="EMBL/GenBank/DDBJ databases">
        <title>Whole genome shotgun sequence of Actinocatenispora rupis NBRC 107355.</title>
        <authorList>
            <person name="Komaki H."/>
            <person name="Tamura T."/>
        </authorList>
    </citation>
    <scope>NUCLEOTIDE SEQUENCE</scope>
    <source>
        <strain evidence="10">NBRC 107355</strain>
    </source>
</reference>
<comment type="subcellular location">
    <subcellularLocation>
        <location evidence="1">Cell membrane</location>
        <topology evidence="1">Multi-pass membrane protein</topology>
    </subcellularLocation>
</comment>
<keyword evidence="5 9" id="KW-0812">Transmembrane</keyword>
<evidence type="ECO:0000313" key="11">
    <source>
        <dbReference type="Proteomes" id="UP000612808"/>
    </source>
</evidence>
<feature type="compositionally biased region" description="Pro residues" evidence="8">
    <location>
        <begin position="421"/>
        <end position="433"/>
    </location>
</feature>
<dbReference type="GO" id="GO:0055085">
    <property type="term" value="P:transmembrane transport"/>
    <property type="evidence" value="ECO:0007669"/>
    <property type="project" value="TreeGrafter"/>
</dbReference>
<evidence type="ECO:0000256" key="3">
    <source>
        <dbReference type="ARBA" id="ARBA00022448"/>
    </source>
</evidence>
<feature type="transmembrane region" description="Helical" evidence="9">
    <location>
        <begin position="135"/>
        <end position="160"/>
    </location>
</feature>
<evidence type="ECO:0000256" key="9">
    <source>
        <dbReference type="SAM" id="Phobius"/>
    </source>
</evidence>
<feature type="transmembrane region" description="Helical" evidence="9">
    <location>
        <begin position="372"/>
        <end position="404"/>
    </location>
</feature>
<feature type="transmembrane region" description="Helical" evidence="9">
    <location>
        <begin position="330"/>
        <end position="352"/>
    </location>
</feature>
<evidence type="ECO:0000256" key="4">
    <source>
        <dbReference type="ARBA" id="ARBA00022475"/>
    </source>
</evidence>
<dbReference type="PANTHER" id="PTHR21716">
    <property type="entry name" value="TRANSMEMBRANE PROTEIN"/>
    <property type="match status" value="1"/>
</dbReference>
<evidence type="ECO:0000256" key="8">
    <source>
        <dbReference type="SAM" id="MobiDB-lite"/>
    </source>
</evidence>
<name>A0A8J3NEG4_9ACTN</name>
<dbReference type="AlphaFoldDB" id="A0A8J3NEG4"/>
<feature type="transmembrane region" description="Helical" evidence="9">
    <location>
        <begin position="81"/>
        <end position="99"/>
    </location>
</feature>
<feature type="transmembrane region" description="Helical" evidence="9">
    <location>
        <begin position="305"/>
        <end position="323"/>
    </location>
</feature>
<evidence type="ECO:0000256" key="7">
    <source>
        <dbReference type="ARBA" id="ARBA00023136"/>
    </source>
</evidence>
<evidence type="ECO:0000256" key="1">
    <source>
        <dbReference type="ARBA" id="ARBA00004651"/>
    </source>
</evidence>
<keyword evidence="3" id="KW-0813">Transport</keyword>
<evidence type="ECO:0000256" key="5">
    <source>
        <dbReference type="ARBA" id="ARBA00022692"/>
    </source>
</evidence>
<dbReference type="Proteomes" id="UP000612808">
    <property type="component" value="Unassembled WGS sequence"/>
</dbReference>
<feature type="region of interest" description="Disordered" evidence="8">
    <location>
        <begin position="418"/>
        <end position="447"/>
    </location>
</feature>
<sequence>MLTRFEMMRGRAQRAWQAARGRLEEGRERSDDALLRTAEAGAAVAPHPQPPAEDHRPTVPVATSRPAEESVPRGVRVAAAWSWRMIIIVVAVIGVFYLLTYVSNVVVPAIIALLLTAMLQPGAGWLARHGVPRSLAALIMVVLGIVVVAGVLAGVVTAFVNGFSDLSENVAKGINTIQSWLHSGPLHISDKQINEGLKTAQTWVSQHKDVLTSGALSTATTLGEVLVDLFLILFTTFFLVRDGRGIWNFLLQLVLPRAARPSVDDAGSASWRTLVAYVRATVLVAFIDAVCIGIGIVAVGVPYSLAIPLAALVFLGAFIPIVGATVSGAVAVLVTLVTQGLIAAIIVLAVVLGVQQIEGHLLQPLIMGRAVAIHPLGVILGITAGIAIGGIIGGLIAVPFIAVMNTAIRRLVARQRHLSDPPAPEGPALPPPQTGTGTPSDGAPQPG</sequence>
<gene>
    <name evidence="10" type="ORF">Aru02nite_72280</name>
</gene>
<dbReference type="GO" id="GO:0005886">
    <property type="term" value="C:plasma membrane"/>
    <property type="evidence" value="ECO:0007669"/>
    <property type="project" value="UniProtKB-SubCell"/>
</dbReference>
<evidence type="ECO:0000256" key="6">
    <source>
        <dbReference type="ARBA" id="ARBA00022989"/>
    </source>
</evidence>
<dbReference type="Pfam" id="PF01594">
    <property type="entry name" value="AI-2E_transport"/>
    <property type="match status" value="1"/>
</dbReference>
<dbReference type="PANTHER" id="PTHR21716:SF53">
    <property type="entry name" value="PERMEASE PERM-RELATED"/>
    <property type="match status" value="1"/>
</dbReference>
<feature type="region of interest" description="Disordered" evidence="8">
    <location>
        <begin position="42"/>
        <end position="66"/>
    </location>
</feature>